<accession>A0ACC1J108</accession>
<organism evidence="1 2">
    <name type="scientific">Linderina macrospora</name>
    <dbReference type="NCBI Taxonomy" id="4868"/>
    <lineage>
        <taxon>Eukaryota</taxon>
        <taxon>Fungi</taxon>
        <taxon>Fungi incertae sedis</taxon>
        <taxon>Zoopagomycota</taxon>
        <taxon>Kickxellomycotina</taxon>
        <taxon>Kickxellomycetes</taxon>
        <taxon>Kickxellales</taxon>
        <taxon>Kickxellaceae</taxon>
        <taxon>Linderina</taxon>
    </lineage>
</organism>
<keyword evidence="2" id="KW-1185">Reference proteome</keyword>
<evidence type="ECO:0000313" key="1">
    <source>
        <dbReference type="EMBL" id="KAJ1933448.1"/>
    </source>
</evidence>
<sequence>MTNEATQTPTAMWTPEADLSLFISMIGLRPVGIHKHFRMVNIYTRLMERLSNTEVKPADVWKRLEALYDMELLEEMEDENEEEEADADANADAEEEEENEDDEHAEGESRPSKRRRTAKEESEEPEDEEEEDDEEEEEEEDNDNDNDNDEDEDDEDVDDEADGEDQHSPETNIPPSSIGTVLDTSDPLFWRRANSEFALPWTEFGTMMVERAGAGVDDTDDMASAVDPASSKNVSPEPESDNGDDDDNDDGSGGDDDGDYGDDKDDRSYVSKRRRGRSSTPNM</sequence>
<gene>
    <name evidence="1" type="ORF">FBU59_006027</name>
</gene>
<reference evidence="1" key="1">
    <citation type="submission" date="2022-07" db="EMBL/GenBank/DDBJ databases">
        <title>Phylogenomic reconstructions and comparative analyses of Kickxellomycotina fungi.</title>
        <authorList>
            <person name="Reynolds N.K."/>
            <person name="Stajich J.E."/>
            <person name="Barry K."/>
            <person name="Grigoriev I.V."/>
            <person name="Crous P."/>
            <person name="Smith M.E."/>
        </authorList>
    </citation>
    <scope>NUCLEOTIDE SEQUENCE</scope>
    <source>
        <strain evidence="1">NRRL 5244</strain>
    </source>
</reference>
<evidence type="ECO:0000313" key="2">
    <source>
        <dbReference type="Proteomes" id="UP001150603"/>
    </source>
</evidence>
<protein>
    <submittedName>
        <fullName evidence="1">Uncharacterized protein</fullName>
    </submittedName>
</protein>
<proteinExistence type="predicted"/>
<dbReference type="Proteomes" id="UP001150603">
    <property type="component" value="Unassembled WGS sequence"/>
</dbReference>
<name>A0ACC1J108_9FUNG</name>
<comment type="caution">
    <text evidence="1">The sequence shown here is derived from an EMBL/GenBank/DDBJ whole genome shotgun (WGS) entry which is preliminary data.</text>
</comment>
<dbReference type="EMBL" id="JANBPW010005063">
    <property type="protein sequence ID" value="KAJ1933448.1"/>
    <property type="molecule type" value="Genomic_DNA"/>
</dbReference>